<dbReference type="OrthoDB" id="5986039at2759"/>
<feature type="region of interest" description="Disordered" evidence="2">
    <location>
        <begin position="40"/>
        <end position="98"/>
    </location>
</feature>
<dbReference type="SMART" id="SM00254">
    <property type="entry name" value="ShKT"/>
    <property type="match status" value="3"/>
</dbReference>
<dbReference type="EMBL" id="CACRXK020000421">
    <property type="protein sequence ID" value="CAB3981709.1"/>
    <property type="molecule type" value="Genomic_DNA"/>
</dbReference>
<dbReference type="PANTHER" id="PTHR21724:SF109">
    <property type="entry name" value="SHKT DOMAIN-CONTAINING PROTEIN"/>
    <property type="match status" value="1"/>
</dbReference>
<reference evidence="3" key="1">
    <citation type="submission" date="2020-04" db="EMBL/GenBank/DDBJ databases">
        <authorList>
            <person name="Alioto T."/>
            <person name="Alioto T."/>
            <person name="Gomez Garrido J."/>
        </authorList>
    </citation>
    <scope>NUCLEOTIDE SEQUENCE</scope>
    <source>
        <strain evidence="3">A484AB</strain>
    </source>
</reference>
<protein>
    <submittedName>
        <fullName evidence="3">Uncharacterized protein</fullName>
    </submittedName>
</protein>
<dbReference type="InterPro" id="IPR003582">
    <property type="entry name" value="ShKT_dom"/>
</dbReference>
<evidence type="ECO:0000313" key="3">
    <source>
        <dbReference type="EMBL" id="CAB3981709.1"/>
    </source>
</evidence>
<gene>
    <name evidence="3" type="ORF">PACLA_8A072020</name>
</gene>
<evidence type="ECO:0000256" key="2">
    <source>
        <dbReference type="SAM" id="MobiDB-lite"/>
    </source>
</evidence>
<dbReference type="Pfam" id="PF01549">
    <property type="entry name" value="ShK"/>
    <property type="match status" value="3"/>
</dbReference>
<feature type="region of interest" description="Disordered" evidence="2">
    <location>
        <begin position="148"/>
        <end position="171"/>
    </location>
</feature>
<organism evidence="3 4">
    <name type="scientific">Paramuricea clavata</name>
    <name type="common">Red gorgonian</name>
    <name type="synonym">Violescent sea-whip</name>
    <dbReference type="NCBI Taxonomy" id="317549"/>
    <lineage>
        <taxon>Eukaryota</taxon>
        <taxon>Metazoa</taxon>
        <taxon>Cnidaria</taxon>
        <taxon>Anthozoa</taxon>
        <taxon>Octocorallia</taxon>
        <taxon>Malacalcyonacea</taxon>
        <taxon>Plexauridae</taxon>
        <taxon>Paramuricea</taxon>
    </lineage>
</organism>
<name>A0A7D9DCP6_PARCT</name>
<dbReference type="PANTHER" id="PTHR21724">
    <property type="entry name" value="SHKT DOMAIN-CONTAINING PROTEIN"/>
    <property type="match status" value="1"/>
</dbReference>
<dbReference type="Proteomes" id="UP001152795">
    <property type="component" value="Unassembled WGS sequence"/>
</dbReference>
<keyword evidence="4" id="KW-1185">Reference proteome</keyword>
<feature type="compositionally biased region" description="Polar residues" evidence="2">
    <location>
        <begin position="41"/>
        <end position="68"/>
    </location>
</feature>
<dbReference type="PROSITE" id="PS51670">
    <property type="entry name" value="SHKT"/>
    <property type="match status" value="3"/>
</dbReference>
<proteinExistence type="predicted"/>
<comment type="caution">
    <text evidence="1">Lacks conserved residue(s) required for the propagation of feature annotation.</text>
</comment>
<feature type="compositionally biased region" description="Low complexity" evidence="2">
    <location>
        <begin position="148"/>
        <end position="167"/>
    </location>
</feature>
<dbReference type="AlphaFoldDB" id="A0A7D9DCP6"/>
<sequence length="387" mass="42499">MCEYQCLFSHHTNCEKACCHGDLCNEVSFGGYKGTTGKPALSSTKKYTQNPTTPPRSDSTKGSQSTRNPTVTQTTTDAPVTTHKVSTAEGGPLVGGPPTRPGCQDYREQCAEYAAYPGYCQYTRAFMLSNCPWSCRFCVDGTTKASTKSPLRTTTTSPTTQGVRTTSNAGNGGVGGPTGCVDARVRCVYFANVDGYCGYHRGFMLTYCPRSCNFCDQVQLPESPVKITDKPTTSEPEINVDDLFRPKPTPFGPGGEEYEIHLNNGCIDLRENCTFYAKTYDEYCDYNKEFMKIYCPFSCGFCGTSVSSEAFPHPPVIHQHRVSDEEFPAPPSKKDVKWITSFCSECHNGLQECIPKCILLLNDGIYEPTSNDVCLQLLGKANEIVPC</sequence>
<evidence type="ECO:0000256" key="1">
    <source>
        <dbReference type="PROSITE-ProRule" id="PRU01005"/>
    </source>
</evidence>
<accession>A0A7D9DCP6</accession>
<comment type="caution">
    <text evidence="3">The sequence shown here is derived from an EMBL/GenBank/DDBJ whole genome shotgun (WGS) entry which is preliminary data.</text>
</comment>
<feature type="compositionally biased region" description="Low complexity" evidence="2">
    <location>
        <begin position="69"/>
        <end position="82"/>
    </location>
</feature>
<evidence type="ECO:0000313" key="4">
    <source>
        <dbReference type="Proteomes" id="UP001152795"/>
    </source>
</evidence>